<dbReference type="Pfam" id="PF00583">
    <property type="entry name" value="Acetyltransf_1"/>
    <property type="match status" value="1"/>
</dbReference>
<dbReference type="SUPFAM" id="SSF55729">
    <property type="entry name" value="Acyl-CoA N-acyltransferases (Nat)"/>
    <property type="match status" value="1"/>
</dbReference>
<dbReference type="InterPro" id="IPR016181">
    <property type="entry name" value="Acyl_CoA_acyltransferase"/>
</dbReference>
<dbReference type="Proteomes" id="UP000065807">
    <property type="component" value="Chromosome"/>
</dbReference>
<dbReference type="InterPro" id="IPR016102">
    <property type="entry name" value="Succinyl-CoA_synth-like"/>
</dbReference>
<dbReference type="Gene3D" id="3.40.50.720">
    <property type="entry name" value="NAD(P)-binding Rossmann-like Domain"/>
    <property type="match status" value="1"/>
</dbReference>
<reference evidence="7" key="1">
    <citation type="submission" date="2015-07" db="EMBL/GenBank/DDBJ databases">
        <title>Complete genome sequence and phylogenetic analysis of Limnochorda pilosa.</title>
        <authorList>
            <person name="Watanabe M."/>
            <person name="Kojima H."/>
            <person name="Fukui M."/>
        </authorList>
    </citation>
    <scope>NUCLEOTIDE SEQUENCE [LARGE SCALE GENOMIC DNA]</scope>
    <source>
        <strain evidence="7">HC45</strain>
    </source>
</reference>
<sequence length="892" mass="94922">MARVILRDGTVADLRPARNDHRDRSMLRELFRNASAESRYFRFFTSVGEVDAKWIEQMVTADGVSALSLVCVAGDHILGIGNYVRSEPADTAEVAFFVDDRYHGKGLGTLLLEHLAQAAWRNGLKRFEAFVLRDNHKMMQVFHDSGFEAEERWDPKNDPRELRVVLPLGETERTRALQATREKLATAASLQPFFRPQSVAVVGASRDPDRLGHALFRHILDGGFQGTVYPVNPSARSVAAVRSYPSLKEVPEPVDLAVVVVPAAQVLAVVDEAVEAGVRGVLVTSAGFSETGAVGLELERQALHRLRDAGIRLIGPNCLGLLNTHPEVRFNASFAPTLPRRGRVAIASHSGALGIAILEYASRIGVGVSSFASLGNKPDVSGNDLLQYWADDPDTEMIILYLESFGNPRKFSRICREITPHKPILAVKGARTAAGLAVSEKRTVAVAASDVVVEGLFRQAGIIRADTLEDLFDAAALLAAGPLPEGRRVAVVTNTAGGAVITVDALPGQELELARPPIDLGFEALAEGYRAALPELLRDPDVDAVIVLFIPVGTQEEEAVAQAIVDAVQEVAGRSDLAAGRERFQGIRKPIVANFLMSPGGGPVRYLEAEGQRIPVYPFPERAVRALGAVARYAEFRRRPRGRVPDLPGADSGQARALAREVLAGAASPPEEGLWLEPEQTAALLGAMGIRLSPDGELSVPASHTAAAVFERDGNGSGEAGQPGAGASEEPRKAPLARLALGVAYDRLFGPVIGAQPLGVAWQPGASGEPGETPAAPARGAGATAPPERPLIHRAPLVRITPLTDLDAHEMARAALSGFTPAVARACAEGLADLLLRLSRLAEEVPEVVEVDLPEVDLTEAHCSARGASVRVAPATSLLSRPARPADASHGH</sequence>
<proteinExistence type="predicted"/>
<reference evidence="7" key="2">
    <citation type="journal article" date="2016" name="Int. J. Syst. Evol. Microbiol.">
        <title>Complete genome sequence and cell structure of Limnochorda pilosa, a Gram-negative spore-former within the phylum Firmicutes.</title>
        <authorList>
            <person name="Watanabe M."/>
            <person name="Kojima H."/>
            <person name="Fukui M."/>
        </authorList>
    </citation>
    <scope>NUCLEOTIDE SEQUENCE [LARGE SCALE GENOMIC DNA]</scope>
    <source>
        <strain evidence="7">HC45</strain>
    </source>
</reference>
<dbReference type="GO" id="GO:0005524">
    <property type="term" value="F:ATP binding"/>
    <property type="evidence" value="ECO:0007669"/>
    <property type="project" value="UniProtKB-KW"/>
</dbReference>
<dbReference type="InterPro" id="IPR036291">
    <property type="entry name" value="NAD(P)-bd_dom_sf"/>
</dbReference>
<dbReference type="Pfam" id="PF13380">
    <property type="entry name" value="CoA_binding_2"/>
    <property type="match status" value="1"/>
</dbReference>
<dbReference type="CDD" id="cd04301">
    <property type="entry name" value="NAT_SF"/>
    <property type="match status" value="1"/>
</dbReference>
<dbReference type="GO" id="GO:0016874">
    <property type="term" value="F:ligase activity"/>
    <property type="evidence" value="ECO:0007669"/>
    <property type="project" value="UniProtKB-KW"/>
</dbReference>
<keyword evidence="7" id="KW-1185">Reference proteome</keyword>
<organism evidence="6 7">
    <name type="scientific">Limnochorda pilosa</name>
    <dbReference type="NCBI Taxonomy" id="1555112"/>
    <lineage>
        <taxon>Bacteria</taxon>
        <taxon>Bacillati</taxon>
        <taxon>Bacillota</taxon>
        <taxon>Limnochordia</taxon>
        <taxon>Limnochordales</taxon>
        <taxon>Limnochordaceae</taxon>
        <taxon>Limnochorda</taxon>
    </lineage>
</organism>
<dbReference type="SUPFAM" id="SSF51735">
    <property type="entry name" value="NAD(P)-binding Rossmann-fold domains"/>
    <property type="match status" value="1"/>
</dbReference>
<dbReference type="PROSITE" id="PS51186">
    <property type="entry name" value="GNAT"/>
    <property type="match status" value="1"/>
</dbReference>
<dbReference type="RefSeq" id="WP_068133316.1">
    <property type="nucleotide sequence ID" value="NZ_AP014924.1"/>
</dbReference>
<dbReference type="Gene3D" id="3.40.50.261">
    <property type="entry name" value="Succinyl-CoA synthetase domains"/>
    <property type="match status" value="2"/>
</dbReference>
<feature type="region of interest" description="Disordered" evidence="4">
    <location>
        <begin position="763"/>
        <end position="789"/>
    </location>
</feature>
<feature type="compositionally biased region" description="Gly residues" evidence="4">
    <location>
        <begin position="715"/>
        <end position="724"/>
    </location>
</feature>
<dbReference type="EMBL" id="AP014924">
    <property type="protein sequence ID" value="BAS26134.1"/>
    <property type="molecule type" value="Genomic_DNA"/>
</dbReference>
<dbReference type="PANTHER" id="PTHR43334">
    <property type="entry name" value="ACETATE--COA LIGASE [ADP-FORMING]"/>
    <property type="match status" value="1"/>
</dbReference>
<evidence type="ECO:0000256" key="3">
    <source>
        <dbReference type="ARBA" id="ARBA00022840"/>
    </source>
</evidence>
<keyword evidence="2" id="KW-0547">Nucleotide-binding</keyword>
<dbReference type="PANTHER" id="PTHR43334:SF1">
    <property type="entry name" value="3-HYDROXYPROPIONATE--COA LIGASE [ADP-FORMING]"/>
    <property type="match status" value="1"/>
</dbReference>
<name>A0A0K2SH32_LIMPI</name>
<protein>
    <recommendedName>
        <fullName evidence="5">N-acetyltransferase domain-containing protein</fullName>
    </recommendedName>
</protein>
<evidence type="ECO:0000313" key="6">
    <source>
        <dbReference type="EMBL" id="BAS26134.1"/>
    </source>
</evidence>
<evidence type="ECO:0000256" key="1">
    <source>
        <dbReference type="ARBA" id="ARBA00022598"/>
    </source>
</evidence>
<feature type="domain" description="N-acetyltransferase" evidence="5">
    <location>
        <begin position="12"/>
        <end position="169"/>
    </location>
</feature>
<dbReference type="InterPro" id="IPR051538">
    <property type="entry name" value="Acyl-CoA_Synth/Transferase"/>
</dbReference>
<dbReference type="InterPro" id="IPR032875">
    <property type="entry name" value="Succ_CoA_lig_flav_dom"/>
</dbReference>
<gene>
    <name evidence="6" type="ORF">LIP_0277</name>
</gene>
<dbReference type="GO" id="GO:0016747">
    <property type="term" value="F:acyltransferase activity, transferring groups other than amino-acyl groups"/>
    <property type="evidence" value="ECO:0007669"/>
    <property type="project" value="InterPro"/>
</dbReference>
<dbReference type="SMART" id="SM00881">
    <property type="entry name" value="CoA_binding"/>
    <property type="match status" value="1"/>
</dbReference>
<dbReference type="InterPro" id="IPR003781">
    <property type="entry name" value="CoA-bd"/>
</dbReference>
<dbReference type="InterPro" id="IPR000182">
    <property type="entry name" value="GNAT_dom"/>
</dbReference>
<dbReference type="KEGG" id="lpil:LIP_0277"/>
<dbReference type="Gene3D" id="3.40.630.30">
    <property type="match status" value="1"/>
</dbReference>
<evidence type="ECO:0000313" key="7">
    <source>
        <dbReference type="Proteomes" id="UP000065807"/>
    </source>
</evidence>
<feature type="region of interest" description="Disordered" evidence="4">
    <location>
        <begin position="710"/>
        <end position="732"/>
    </location>
</feature>
<evidence type="ECO:0000256" key="4">
    <source>
        <dbReference type="SAM" id="MobiDB-lite"/>
    </source>
</evidence>
<dbReference type="Pfam" id="PF13607">
    <property type="entry name" value="Succ_CoA_lig"/>
    <property type="match status" value="1"/>
</dbReference>
<dbReference type="AlphaFoldDB" id="A0A0K2SH32"/>
<feature type="compositionally biased region" description="Low complexity" evidence="4">
    <location>
        <begin position="764"/>
        <end position="786"/>
    </location>
</feature>
<dbReference type="SUPFAM" id="SSF52210">
    <property type="entry name" value="Succinyl-CoA synthetase domains"/>
    <property type="match status" value="2"/>
</dbReference>
<dbReference type="PATRIC" id="fig|1555112.3.peg.289"/>
<accession>A0A0K2SH32</accession>
<dbReference type="STRING" id="1555112.LIP_0277"/>
<evidence type="ECO:0000259" key="5">
    <source>
        <dbReference type="PROSITE" id="PS51186"/>
    </source>
</evidence>
<dbReference type="Gene3D" id="3.30.470.20">
    <property type="entry name" value="ATP-grasp fold, B domain"/>
    <property type="match status" value="1"/>
</dbReference>
<dbReference type="OrthoDB" id="9807426at2"/>
<keyword evidence="3" id="KW-0067">ATP-binding</keyword>
<evidence type="ECO:0000256" key="2">
    <source>
        <dbReference type="ARBA" id="ARBA00022741"/>
    </source>
</evidence>
<keyword evidence="1" id="KW-0436">Ligase</keyword>